<dbReference type="STRING" id="4081.A0A3Q7ETQ8"/>
<evidence type="ECO:0000313" key="2">
    <source>
        <dbReference type="EnsemblPlants" id="Solyc01g109800.2.1.1"/>
    </source>
</evidence>
<sequence length="318" mass="37021">MESLNFHKIKLEKANAMLRYKKRQNVTILFRFIEFCIFFAIISRFSTRFPLNFKLSIECFKGLGVTLISPRFVFVLGNSIVIILFLKSGHSSGKDGSTDNVKMDLYDEYKQKCSMNYEQTKKQSILAANTYCEQSKKQGKQSILVENAYYEQSKKQGKQSILVENAYCEQRKKQGKQGILVENAYCEQSKKQSKQSILVENAYFEQSKKQGKQSFLVENDYCEQSKKQRKQVQRQLVEKRLNRSHSESFTSISHGEKPRKELIRSATVGCLKVIRTDNVKSVEDEMSNEEFRNTVEAFIARQQRFLREEELFSSVVLT</sequence>
<name>A0A3Q7ETQ8_SOLLC</name>
<protein>
    <recommendedName>
        <fullName evidence="4">DUF4408 domain-containing protein</fullName>
    </recommendedName>
</protein>
<evidence type="ECO:0000313" key="3">
    <source>
        <dbReference type="Proteomes" id="UP000004994"/>
    </source>
</evidence>
<dbReference type="KEGG" id="sly:104645424"/>
<reference evidence="2" key="1">
    <citation type="journal article" date="2012" name="Nature">
        <title>The tomato genome sequence provides insights into fleshy fruit evolution.</title>
        <authorList>
            <consortium name="Tomato Genome Consortium"/>
        </authorList>
    </citation>
    <scope>NUCLEOTIDE SEQUENCE [LARGE SCALE GENOMIC DNA]</scope>
    <source>
        <strain evidence="2">cv. Heinz 1706</strain>
    </source>
</reference>
<dbReference type="PaxDb" id="4081-Solyc01g109800.2.1"/>
<dbReference type="Gramene" id="Solyc01g109800.2.1">
    <property type="protein sequence ID" value="Solyc01g109800.2.1.1"/>
    <property type="gene ID" value="Solyc01g109800.2"/>
</dbReference>
<dbReference type="GeneID" id="104645424"/>
<accession>A0A3Q7ETQ8</accession>
<dbReference type="Proteomes" id="UP000004994">
    <property type="component" value="Chromosome 1"/>
</dbReference>
<feature type="transmembrane region" description="Helical" evidence="1">
    <location>
        <begin position="28"/>
        <end position="47"/>
    </location>
</feature>
<evidence type="ECO:0000256" key="1">
    <source>
        <dbReference type="SAM" id="Phobius"/>
    </source>
</evidence>
<dbReference type="FunCoup" id="A0A3Q7ETQ8">
    <property type="interactions" value="17"/>
</dbReference>
<dbReference type="InParanoid" id="A0A3Q7ETQ8"/>
<reference evidence="2" key="2">
    <citation type="submission" date="2019-01" db="UniProtKB">
        <authorList>
            <consortium name="EnsemblPlants"/>
        </authorList>
    </citation>
    <scope>IDENTIFICATION</scope>
    <source>
        <strain evidence="2">cv. Heinz 1706</strain>
    </source>
</reference>
<dbReference type="PANTHER" id="PTHR33640">
    <property type="entry name" value="TRANSMEMBRANE PROTEIN"/>
    <property type="match status" value="1"/>
</dbReference>
<organism evidence="2">
    <name type="scientific">Solanum lycopersicum</name>
    <name type="common">Tomato</name>
    <name type="synonym">Lycopersicon esculentum</name>
    <dbReference type="NCBI Taxonomy" id="4081"/>
    <lineage>
        <taxon>Eukaryota</taxon>
        <taxon>Viridiplantae</taxon>
        <taxon>Streptophyta</taxon>
        <taxon>Embryophyta</taxon>
        <taxon>Tracheophyta</taxon>
        <taxon>Spermatophyta</taxon>
        <taxon>Magnoliopsida</taxon>
        <taxon>eudicotyledons</taxon>
        <taxon>Gunneridae</taxon>
        <taxon>Pentapetalae</taxon>
        <taxon>asterids</taxon>
        <taxon>lamiids</taxon>
        <taxon>Solanales</taxon>
        <taxon>Solanaceae</taxon>
        <taxon>Solanoideae</taxon>
        <taxon>Solaneae</taxon>
        <taxon>Solanum</taxon>
        <taxon>Solanum subgen. Lycopersicon</taxon>
    </lineage>
</organism>
<feature type="transmembrane region" description="Helical" evidence="1">
    <location>
        <begin position="67"/>
        <end position="86"/>
    </location>
</feature>
<dbReference type="AlphaFoldDB" id="A0A3Q7ETQ8"/>
<dbReference type="PANTHER" id="PTHR33640:SF18">
    <property type="entry name" value="DUF4408 DOMAIN-CONTAINING PROTEIN"/>
    <property type="match status" value="1"/>
</dbReference>
<dbReference type="OMA" id="ENAYCEQ"/>
<dbReference type="EnsemblPlants" id="Solyc01g109800.2.1">
    <property type="protein sequence ID" value="Solyc01g109800.2.1.1"/>
    <property type="gene ID" value="Solyc01g109800.2"/>
</dbReference>
<keyword evidence="1" id="KW-1133">Transmembrane helix</keyword>
<keyword evidence="1" id="KW-0472">Membrane</keyword>
<gene>
    <name evidence="2" type="primary">LOC104645424</name>
</gene>
<keyword evidence="3" id="KW-1185">Reference proteome</keyword>
<dbReference type="RefSeq" id="XP_010315310.1">
    <property type="nucleotide sequence ID" value="XM_010317008.4"/>
</dbReference>
<dbReference type="OrthoDB" id="1095087at2759"/>
<evidence type="ECO:0008006" key="4">
    <source>
        <dbReference type="Google" id="ProtNLM"/>
    </source>
</evidence>
<keyword evidence="1" id="KW-0812">Transmembrane</keyword>
<proteinExistence type="predicted"/>